<proteinExistence type="predicted"/>
<dbReference type="PANTHER" id="PTHR38418">
    <property type="entry name" value="SUGAR ISOMERASE, KPSF/GUTQ (AFU_ORTHOLOGUE AFUA_6G08860)"/>
    <property type="match status" value="1"/>
</dbReference>
<keyword evidence="3" id="KW-1185">Reference proteome</keyword>
<dbReference type="EMBL" id="JANBPY010000582">
    <property type="protein sequence ID" value="KAJ1965619.1"/>
    <property type="molecule type" value="Genomic_DNA"/>
</dbReference>
<accession>A0A9W8APL8</accession>
<dbReference type="InterPro" id="IPR046348">
    <property type="entry name" value="SIS_dom_sf"/>
</dbReference>
<dbReference type="PANTHER" id="PTHR38418:SF2">
    <property type="entry name" value="SUGAR ISOMERASE, KPSF_GUTQ (AFU_ORTHOLOGUE AFUA_6G08860)"/>
    <property type="match status" value="1"/>
</dbReference>
<dbReference type="CDD" id="cd05014">
    <property type="entry name" value="SIS_Kpsf"/>
    <property type="match status" value="1"/>
</dbReference>
<dbReference type="Proteomes" id="UP001150925">
    <property type="component" value="Unassembled WGS sequence"/>
</dbReference>
<dbReference type="AlphaFoldDB" id="A0A9W8APL8"/>
<dbReference type="Pfam" id="PF01380">
    <property type="entry name" value="SIS"/>
    <property type="match status" value="1"/>
</dbReference>
<evidence type="ECO:0000313" key="2">
    <source>
        <dbReference type="EMBL" id="KAJ1965619.1"/>
    </source>
</evidence>
<evidence type="ECO:0000259" key="1">
    <source>
        <dbReference type="PROSITE" id="PS51464"/>
    </source>
</evidence>
<dbReference type="GO" id="GO:0097367">
    <property type="term" value="F:carbohydrate derivative binding"/>
    <property type="evidence" value="ECO:0007669"/>
    <property type="project" value="InterPro"/>
</dbReference>
<organism evidence="2 3">
    <name type="scientific">Dispira parvispora</name>
    <dbReference type="NCBI Taxonomy" id="1520584"/>
    <lineage>
        <taxon>Eukaryota</taxon>
        <taxon>Fungi</taxon>
        <taxon>Fungi incertae sedis</taxon>
        <taxon>Zoopagomycota</taxon>
        <taxon>Kickxellomycotina</taxon>
        <taxon>Dimargaritomycetes</taxon>
        <taxon>Dimargaritales</taxon>
        <taxon>Dimargaritaceae</taxon>
        <taxon>Dispira</taxon>
    </lineage>
</organism>
<protein>
    <recommendedName>
        <fullName evidence="1">SIS domain-containing protein</fullName>
    </recommendedName>
</protein>
<dbReference type="InterPro" id="IPR001347">
    <property type="entry name" value="SIS_dom"/>
</dbReference>
<name>A0A9W8APL8_9FUNG</name>
<dbReference type="PROSITE" id="PS51464">
    <property type="entry name" value="SIS"/>
    <property type="match status" value="1"/>
</dbReference>
<comment type="caution">
    <text evidence="2">The sequence shown here is derived from an EMBL/GenBank/DDBJ whole genome shotgun (WGS) entry which is preliminary data.</text>
</comment>
<dbReference type="InterPro" id="IPR035474">
    <property type="entry name" value="SIS_Kpsf"/>
</dbReference>
<dbReference type="OrthoDB" id="1872003at2759"/>
<dbReference type="SUPFAM" id="SSF53697">
    <property type="entry name" value="SIS domain"/>
    <property type="match status" value="1"/>
</dbReference>
<dbReference type="GO" id="GO:1901135">
    <property type="term" value="P:carbohydrate derivative metabolic process"/>
    <property type="evidence" value="ECO:0007669"/>
    <property type="project" value="InterPro"/>
</dbReference>
<sequence length="302" mass="31999">MNLDIDSEAIRVLQETSQALQACAQRLQQARTHLPGQPSDFRRAVELLHQSVCQGGKVVITGVGKSGKIGQKLVATFLSVNILAMFLHPTEALHGDLGMVGPHDTVLALSYSGKTEELLAVVPFVRQRGAHLVGLGGEVNSPLGHAVDAWLDARVSSEATPEIPAPTVSTTVALAVGDALAVCLMQLCACTPQVFSSNHPGGALGRALQTVSCSKLATTSHPSPVSQADPLEHHRMVSSDIDPPLVKFTCKESQNNVSTLPSVTSVTSSLFLTPPDSPPNERPSQVFAYNKTCNQSFEAERT</sequence>
<feature type="domain" description="SIS" evidence="1">
    <location>
        <begin position="44"/>
        <end position="190"/>
    </location>
</feature>
<gene>
    <name evidence="2" type="ORF">IWQ62_002623</name>
</gene>
<dbReference type="Gene3D" id="3.40.50.10490">
    <property type="entry name" value="Glucose-6-phosphate isomerase like protein, domain 1"/>
    <property type="match status" value="1"/>
</dbReference>
<reference evidence="2" key="1">
    <citation type="submission" date="2022-07" db="EMBL/GenBank/DDBJ databases">
        <title>Phylogenomic reconstructions and comparative analyses of Kickxellomycotina fungi.</title>
        <authorList>
            <person name="Reynolds N.K."/>
            <person name="Stajich J.E."/>
            <person name="Barry K."/>
            <person name="Grigoriev I.V."/>
            <person name="Crous P."/>
            <person name="Smith M.E."/>
        </authorList>
    </citation>
    <scope>NUCLEOTIDE SEQUENCE</scope>
    <source>
        <strain evidence="2">RSA 1196</strain>
    </source>
</reference>
<evidence type="ECO:0000313" key="3">
    <source>
        <dbReference type="Proteomes" id="UP001150925"/>
    </source>
</evidence>